<sequence>MFVKLNHTFKVFRRKIMEGKMKAGRLHAINDIRCDEVDIPQIKDDEVLLKVYCAGICGSDLGRVFSTGTYSFPTTLGHEFGGEIVEIGKGVKDLDLREELKIGQRVDVNPMTGCGKCKDCLNGNINLCDTYGYTGSRSDGGFGQYVAVKATQCYVCPDDFSWDMICQIDPAVISLHGALRAGIKVNDAVVVFGTGPVGYYMVQWANICGARMVIAVDIKDEKLDLIKKVGATYTINSMGMTNEEVVAKIKEYAGEEGPEVCIEAAGSPITFNQALQCLKKHGTFTCIGTPHGDVNILDKSYDKCILRKELTIKGSWCYNFTPEYEEFCATIDAAKKGLLDLTSIISHRFSVDEVKDAFDLIERKEFFNKIVITQDGYEPGK</sequence>
<evidence type="ECO:0000259" key="6">
    <source>
        <dbReference type="Pfam" id="PF08240"/>
    </source>
</evidence>
<dbReference type="GO" id="GO:0016491">
    <property type="term" value="F:oxidoreductase activity"/>
    <property type="evidence" value="ECO:0007669"/>
    <property type="project" value="UniProtKB-KW"/>
</dbReference>
<evidence type="ECO:0000256" key="3">
    <source>
        <dbReference type="ARBA" id="ARBA00023002"/>
    </source>
</evidence>
<dbReference type="InterPro" id="IPR013154">
    <property type="entry name" value="ADH-like_N"/>
</dbReference>
<dbReference type="Pfam" id="PF08240">
    <property type="entry name" value="ADH_N"/>
    <property type="match status" value="1"/>
</dbReference>
<protein>
    <submittedName>
        <fullName evidence="7">Galactitol-1-phosphate 5-dehydrogenase</fullName>
    </submittedName>
</protein>
<dbReference type="InterPro" id="IPR011032">
    <property type="entry name" value="GroES-like_sf"/>
</dbReference>
<accession>A0A3E3E352</accession>
<evidence type="ECO:0000259" key="5">
    <source>
        <dbReference type="Pfam" id="PF00107"/>
    </source>
</evidence>
<dbReference type="EMBL" id="QUSM01000001">
    <property type="protein sequence ID" value="RGD75766.1"/>
    <property type="molecule type" value="Genomic_DNA"/>
</dbReference>
<dbReference type="InterPro" id="IPR036291">
    <property type="entry name" value="NAD(P)-bd_dom_sf"/>
</dbReference>
<dbReference type="CDD" id="cd08236">
    <property type="entry name" value="sugar_DH"/>
    <property type="match status" value="1"/>
</dbReference>
<feature type="domain" description="Alcohol dehydrogenase-like C-terminal" evidence="5">
    <location>
        <begin position="196"/>
        <end position="329"/>
    </location>
</feature>
<dbReference type="Proteomes" id="UP000261212">
    <property type="component" value="Unassembled WGS sequence"/>
</dbReference>
<dbReference type="Gene3D" id="3.40.50.720">
    <property type="entry name" value="NAD(P)-binding Rossmann-like Domain"/>
    <property type="match status" value="1"/>
</dbReference>
<keyword evidence="3" id="KW-0560">Oxidoreductase</keyword>
<evidence type="ECO:0000256" key="1">
    <source>
        <dbReference type="ARBA" id="ARBA00022723"/>
    </source>
</evidence>
<dbReference type="Gene3D" id="3.90.180.10">
    <property type="entry name" value="Medium-chain alcohol dehydrogenases, catalytic domain"/>
    <property type="match status" value="1"/>
</dbReference>
<comment type="cofactor">
    <cofactor evidence="4">
        <name>Zn(2+)</name>
        <dbReference type="ChEBI" id="CHEBI:29105"/>
    </cofactor>
</comment>
<dbReference type="PANTHER" id="PTHR43401:SF2">
    <property type="entry name" value="L-THREONINE 3-DEHYDROGENASE"/>
    <property type="match status" value="1"/>
</dbReference>
<keyword evidence="2 4" id="KW-0862">Zinc</keyword>
<name>A0A3E3E352_9FIRM</name>
<dbReference type="SUPFAM" id="SSF51735">
    <property type="entry name" value="NAD(P)-binding Rossmann-fold domains"/>
    <property type="match status" value="1"/>
</dbReference>
<reference evidence="7 8" key="1">
    <citation type="submission" date="2018-08" db="EMBL/GenBank/DDBJ databases">
        <title>A genome reference for cultivated species of the human gut microbiota.</title>
        <authorList>
            <person name="Zou Y."/>
            <person name="Xue W."/>
            <person name="Luo G."/>
        </authorList>
    </citation>
    <scope>NUCLEOTIDE SEQUENCE [LARGE SCALE GENOMIC DNA]</scope>
    <source>
        <strain evidence="7 8">AM25-6</strain>
    </source>
</reference>
<comment type="caution">
    <text evidence="7">The sequence shown here is derived from an EMBL/GenBank/DDBJ whole genome shotgun (WGS) entry which is preliminary data.</text>
</comment>
<dbReference type="InterPro" id="IPR050129">
    <property type="entry name" value="Zn_alcohol_dh"/>
</dbReference>
<dbReference type="InterPro" id="IPR013149">
    <property type="entry name" value="ADH-like_C"/>
</dbReference>
<comment type="similarity">
    <text evidence="4">Belongs to the zinc-containing alcohol dehydrogenase family.</text>
</comment>
<dbReference type="GO" id="GO:0008270">
    <property type="term" value="F:zinc ion binding"/>
    <property type="evidence" value="ECO:0007669"/>
    <property type="project" value="InterPro"/>
</dbReference>
<dbReference type="PROSITE" id="PS00059">
    <property type="entry name" value="ADH_ZINC"/>
    <property type="match status" value="1"/>
</dbReference>
<dbReference type="SUPFAM" id="SSF50129">
    <property type="entry name" value="GroES-like"/>
    <property type="match status" value="1"/>
</dbReference>
<gene>
    <name evidence="7" type="ORF">DW687_00135</name>
</gene>
<dbReference type="Pfam" id="PF00107">
    <property type="entry name" value="ADH_zinc_N"/>
    <property type="match status" value="1"/>
</dbReference>
<evidence type="ECO:0000313" key="8">
    <source>
        <dbReference type="Proteomes" id="UP000261212"/>
    </source>
</evidence>
<dbReference type="InterPro" id="IPR002328">
    <property type="entry name" value="ADH_Zn_CS"/>
</dbReference>
<proteinExistence type="inferred from homology"/>
<dbReference type="AlphaFoldDB" id="A0A3E3E352"/>
<dbReference type="PANTHER" id="PTHR43401">
    <property type="entry name" value="L-THREONINE 3-DEHYDROGENASE"/>
    <property type="match status" value="1"/>
</dbReference>
<evidence type="ECO:0000313" key="7">
    <source>
        <dbReference type="EMBL" id="RGD75766.1"/>
    </source>
</evidence>
<organism evidence="7 8">
    <name type="scientific">Anaerofustis stercorihominis</name>
    <dbReference type="NCBI Taxonomy" id="214853"/>
    <lineage>
        <taxon>Bacteria</taxon>
        <taxon>Bacillati</taxon>
        <taxon>Bacillota</taxon>
        <taxon>Clostridia</taxon>
        <taxon>Eubacteriales</taxon>
        <taxon>Eubacteriaceae</taxon>
        <taxon>Anaerofustis</taxon>
    </lineage>
</organism>
<evidence type="ECO:0000256" key="2">
    <source>
        <dbReference type="ARBA" id="ARBA00022833"/>
    </source>
</evidence>
<keyword evidence="1 4" id="KW-0479">Metal-binding</keyword>
<feature type="domain" description="Alcohol dehydrogenase-like N-terminal" evidence="6">
    <location>
        <begin position="44"/>
        <end position="158"/>
    </location>
</feature>
<evidence type="ECO:0000256" key="4">
    <source>
        <dbReference type="RuleBase" id="RU361277"/>
    </source>
</evidence>